<dbReference type="AlphaFoldDB" id="A0A344J4T1"/>
<feature type="compositionally biased region" description="Low complexity" evidence="1">
    <location>
        <begin position="1"/>
        <end position="26"/>
    </location>
</feature>
<dbReference type="EMBL" id="CP029556">
    <property type="protein sequence ID" value="AXA84041.1"/>
    <property type="molecule type" value="Genomic_DNA"/>
</dbReference>
<dbReference type="Proteomes" id="UP000251842">
    <property type="component" value="Chromosome"/>
</dbReference>
<reference evidence="3" key="1">
    <citation type="submission" date="2018-05" db="EMBL/GenBank/DDBJ databases">
        <title>Luteimonas pekinense sp. nov., isolated from human Meibomian gland secretions, Beijing, China.</title>
        <authorList>
            <person name="Wen T."/>
            <person name="Bai H."/>
            <person name="Lv H."/>
        </authorList>
    </citation>
    <scope>NUCLEOTIDE SEQUENCE [LARGE SCALE GENOMIC DNA]</scope>
    <source>
        <strain evidence="3">83-4</strain>
    </source>
</reference>
<evidence type="ECO:0000256" key="1">
    <source>
        <dbReference type="SAM" id="MobiDB-lite"/>
    </source>
</evidence>
<accession>A0A344J4T1</accession>
<feature type="region of interest" description="Disordered" evidence="1">
    <location>
        <begin position="1"/>
        <end position="28"/>
    </location>
</feature>
<dbReference type="KEGG" id="lue:DCD74_04415"/>
<dbReference type="OrthoDB" id="70361at2"/>
<organism evidence="2 3">
    <name type="scientific">Solilutibacter oculi</name>
    <dbReference type="NCBI Taxonomy" id="2698682"/>
    <lineage>
        <taxon>Bacteria</taxon>
        <taxon>Pseudomonadati</taxon>
        <taxon>Pseudomonadota</taxon>
        <taxon>Gammaproteobacteria</taxon>
        <taxon>Lysobacterales</taxon>
        <taxon>Lysobacteraceae</taxon>
        <taxon>Solilutibacter</taxon>
    </lineage>
</organism>
<gene>
    <name evidence="2" type="ORF">DCD74_04415</name>
</gene>
<evidence type="ECO:0000313" key="3">
    <source>
        <dbReference type="Proteomes" id="UP000251842"/>
    </source>
</evidence>
<evidence type="ECO:0000313" key="2">
    <source>
        <dbReference type="EMBL" id="AXA84041.1"/>
    </source>
</evidence>
<proteinExistence type="predicted"/>
<sequence>MGKPKPADAAPEADSASETSSTSAPAVRSEYSSLAAADCTLQKRDAESGSTVYRCPGMDSFTLQMHDSDARMSLDVVAGDGKPQPLTFWSLANGAFSNLGPKAEWRYAPEAVSPQALVVRYEAYEQPEKPDLTTSYLLVVKLAQSGSCLIGQVPPSPAQNEQARALADVAAERPCLGKE</sequence>
<name>A0A344J4T1_9GAMM</name>
<protein>
    <submittedName>
        <fullName evidence="2">Uncharacterized protein</fullName>
    </submittedName>
</protein>
<keyword evidence="3" id="KW-1185">Reference proteome</keyword>